<evidence type="ECO:0000313" key="3">
    <source>
        <dbReference type="Proteomes" id="UP001205867"/>
    </source>
</evidence>
<proteinExistence type="predicted"/>
<feature type="signal peptide" evidence="1">
    <location>
        <begin position="1"/>
        <end position="20"/>
    </location>
</feature>
<accession>A0AAP3EWF3</accession>
<dbReference type="Proteomes" id="UP001205867">
    <property type="component" value="Unassembled WGS sequence"/>
</dbReference>
<gene>
    <name evidence="2" type="ORF">M3A82_003610</name>
</gene>
<dbReference type="EMBL" id="JALXKZ020000004">
    <property type="protein sequence ID" value="MCV7628432.1"/>
    <property type="molecule type" value="Genomic_DNA"/>
</dbReference>
<sequence>MKTRALLASALLLASTLVGAPAAAASPAPAEADVVTTLGLSKGTAEWTCRHFGIWCD</sequence>
<organism evidence="2 3">
    <name type="scientific">Micrococcus luteus</name>
    <name type="common">Micrococcus lysodeikticus</name>
    <dbReference type="NCBI Taxonomy" id="1270"/>
    <lineage>
        <taxon>Bacteria</taxon>
        <taxon>Bacillati</taxon>
        <taxon>Actinomycetota</taxon>
        <taxon>Actinomycetes</taxon>
        <taxon>Micrococcales</taxon>
        <taxon>Micrococcaceae</taxon>
        <taxon>Micrococcus</taxon>
    </lineage>
</organism>
<dbReference type="RefSeq" id="WP_179891590.1">
    <property type="nucleotide sequence ID" value="NZ_JBIQFJ010000007.1"/>
</dbReference>
<feature type="chain" id="PRO_5043015059" evidence="1">
    <location>
        <begin position="21"/>
        <end position="57"/>
    </location>
</feature>
<evidence type="ECO:0000256" key="1">
    <source>
        <dbReference type="SAM" id="SignalP"/>
    </source>
</evidence>
<reference evidence="2" key="1">
    <citation type="submission" date="2023-06" db="EMBL/GenBank/DDBJ databases">
        <title>lsaBGC provides a comprehensive framework for evolutionary analysis of biosynthetic gene clusters within focal taxa.</title>
        <authorList>
            <person name="Salamzade R."/>
            <person name="Sandstrom S."/>
            <person name="Kalan L.R."/>
        </authorList>
    </citation>
    <scope>NUCLEOTIDE SEQUENCE</scope>
    <source>
        <strain evidence="2">P3-SID899</strain>
    </source>
</reference>
<dbReference type="AlphaFoldDB" id="A0AAP3EWF3"/>
<evidence type="ECO:0000313" key="2">
    <source>
        <dbReference type="EMBL" id="MCV7628432.1"/>
    </source>
</evidence>
<keyword evidence="1" id="KW-0732">Signal</keyword>
<comment type="caution">
    <text evidence="2">The sequence shown here is derived from an EMBL/GenBank/DDBJ whole genome shotgun (WGS) entry which is preliminary data.</text>
</comment>
<protein>
    <submittedName>
        <fullName evidence="2">Uncharacterized protein</fullName>
    </submittedName>
</protein>
<name>A0AAP3EWF3_MICLU</name>